<evidence type="ECO:0000313" key="2">
    <source>
        <dbReference type="Proteomes" id="UP000000602"/>
    </source>
</evidence>
<dbReference type="eggNOG" id="ENOG502Z7JG">
    <property type="taxonomic scope" value="Bacteria"/>
</dbReference>
<gene>
    <name evidence="1" type="ordered locus">DP1585</name>
</gene>
<sequence>MSDLIVNPFDDGGYDLATMTTAVNIIPNKYGRLRSMGLFAREPVQSRVIIVEEKNGHLTLLPSLPPGSPGTRAKNGKGKTRSFIIPHIPYDDVVRPSDIQDKREAGTSNPKTLETVMMQRLTGIRGSHAITEEHLMCGAIKGIILDADGSELYDLYKEFGITAKVIAFALGAEGGDVAAKCRQVVRHIEDNLLGEVMSGVHCICGEMFMDDLISDPSVEKFFLNHTKALQLAGIDEDPRKGFVFGGITFEEYRAKATDPSTGKARSFIGADDAHFFPVGTMNTFKIHDAPAEYMETVNTFGQPLYAKQVMSADGKKIDILSESNPLPICRRPGLLVKGTK</sequence>
<dbReference type="InterPro" id="IPR005564">
    <property type="entry name" value="Major_capsid_GpE"/>
</dbReference>
<keyword evidence="2" id="KW-1185">Reference proteome</keyword>
<dbReference type="STRING" id="177439.DP1585"/>
<dbReference type="EMBL" id="CR522870">
    <property type="protein sequence ID" value="CAG36314.1"/>
    <property type="molecule type" value="Genomic_DNA"/>
</dbReference>
<dbReference type="KEGG" id="dps:DP1585"/>
<name>Q6AMW0_DESPS</name>
<evidence type="ECO:0000313" key="1">
    <source>
        <dbReference type="EMBL" id="CAG36314.1"/>
    </source>
</evidence>
<dbReference type="HOGENOM" id="CLU_067025_0_0_7"/>
<dbReference type="AlphaFoldDB" id="Q6AMW0"/>
<dbReference type="Pfam" id="PF03864">
    <property type="entry name" value="Phage_cap_E"/>
    <property type="match status" value="1"/>
</dbReference>
<protein>
    <submittedName>
        <fullName evidence="1">Uncharacterized protein</fullName>
    </submittedName>
</protein>
<proteinExistence type="predicted"/>
<dbReference type="RefSeq" id="WP_011188826.1">
    <property type="nucleotide sequence ID" value="NC_006138.1"/>
</dbReference>
<accession>Q6AMW0</accession>
<organism evidence="1 2">
    <name type="scientific">Desulfotalea psychrophila (strain LSv54 / DSM 12343)</name>
    <dbReference type="NCBI Taxonomy" id="177439"/>
    <lineage>
        <taxon>Bacteria</taxon>
        <taxon>Pseudomonadati</taxon>
        <taxon>Thermodesulfobacteriota</taxon>
        <taxon>Desulfobulbia</taxon>
        <taxon>Desulfobulbales</taxon>
        <taxon>Desulfocapsaceae</taxon>
        <taxon>Desulfotalea</taxon>
    </lineage>
</organism>
<dbReference type="Proteomes" id="UP000000602">
    <property type="component" value="Chromosome"/>
</dbReference>
<reference evidence="2" key="1">
    <citation type="journal article" date="2004" name="Environ. Microbiol.">
        <title>The genome of Desulfotalea psychrophila, a sulfate-reducing bacterium from permanently cold Arctic sediments.</title>
        <authorList>
            <person name="Rabus R."/>
            <person name="Ruepp A."/>
            <person name="Frickey T."/>
            <person name="Rattei T."/>
            <person name="Fartmann B."/>
            <person name="Stark M."/>
            <person name="Bauer M."/>
            <person name="Zibat A."/>
            <person name="Lombardot T."/>
            <person name="Becker I."/>
            <person name="Amann J."/>
            <person name="Gellner K."/>
            <person name="Teeling H."/>
            <person name="Leuschner W.D."/>
            <person name="Gloeckner F.-O."/>
            <person name="Lupas A.N."/>
            <person name="Amann R."/>
            <person name="Klenk H.-P."/>
        </authorList>
    </citation>
    <scope>NUCLEOTIDE SEQUENCE [LARGE SCALE GENOMIC DNA]</scope>
    <source>
        <strain evidence="2">DSM 12343 / LSv54</strain>
    </source>
</reference>